<dbReference type="InterPro" id="IPR042171">
    <property type="entry name" value="Acyl-CoA_hotdog"/>
</dbReference>
<dbReference type="Pfam" id="PF20789">
    <property type="entry name" value="4HBT_3C"/>
    <property type="match status" value="1"/>
</dbReference>
<dbReference type="InterPro" id="IPR049449">
    <property type="entry name" value="TesB_ACOT8-like_N"/>
</dbReference>
<name>A0A399QZ24_9PROT</name>
<dbReference type="Pfam" id="PF13622">
    <property type="entry name" value="4HBT_3"/>
    <property type="match status" value="1"/>
</dbReference>
<organism evidence="3 4">
    <name type="scientific">Henriciella barbarensis</name>
    <dbReference type="NCBI Taxonomy" id="86342"/>
    <lineage>
        <taxon>Bacteria</taxon>
        <taxon>Pseudomonadati</taxon>
        <taxon>Pseudomonadota</taxon>
        <taxon>Alphaproteobacteria</taxon>
        <taxon>Hyphomonadales</taxon>
        <taxon>Hyphomonadaceae</taxon>
        <taxon>Henriciella</taxon>
    </lineage>
</organism>
<dbReference type="AlphaFoldDB" id="A0A399QZ24"/>
<reference evidence="3 4" key="1">
    <citation type="submission" date="2018-08" db="EMBL/GenBank/DDBJ databases">
        <title>Henriciella mobilis sp. nov., isolated from seawater.</title>
        <authorList>
            <person name="Cheng H."/>
            <person name="Wu Y.-H."/>
            <person name="Xu X.-W."/>
            <person name="Guo L.-L."/>
        </authorList>
    </citation>
    <scope>NUCLEOTIDE SEQUENCE [LARGE SCALE GENOMIC DNA]</scope>
    <source>
        <strain evidence="3 4">CCUG66934</strain>
    </source>
</reference>
<feature type="domain" description="Acyl-CoA thioesterase-like N-terminal HotDog" evidence="1">
    <location>
        <begin position="23"/>
        <end position="104"/>
    </location>
</feature>
<gene>
    <name evidence="3" type="ORF">D1224_07025</name>
</gene>
<evidence type="ECO:0000259" key="1">
    <source>
        <dbReference type="Pfam" id="PF13622"/>
    </source>
</evidence>
<sequence length="261" mass="28208">MQYSELIAGLQRGQAGRIEATISEDWMQGRTTYGGLTAALCLESALELVPDMPVRSAQVAFVGPVGGKVVISPTILRRGKSSAFVNADLVSEDGVMARCIFTFGAKRPSQINQTSIEPPEVDGPDAYQSFFGSGRRPHFAHNFNVRLAKGQPPVSGAERGDICLWLRHKDEGALYNATTLLSLADAPPPAAMSMMVEPGPISSMTWMAEFLSDEITTTDGWFLVHHEAQATSDGYSSQAMRLWNADGEPLMIGRQTIAVFA</sequence>
<dbReference type="InterPro" id="IPR049450">
    <property type="entry name" value="ACOT8-like_C"/>
</dbReference>
<feature type="domain" description="Acyl-CoA thioesterase-like C-terminal" evidence="2">
    <location>
        <begin position="129"/>
        <end position="259"/>
    </location>
</feature>
<comment type="caution">
    <text evidence="3">The sequence shown here is derived from an EMBL/GenBank/DDBJ whole genome shotgun (WGS) entry which is preliminary data.</text>
</comment>
<protein>
    <submittedName>
        <fullName evidence="3">Thioesterase family protein</fullName>
    </submittedName>
</protein>
<dbReference type="RefSeq" id="WP_119379182.1">
    <property type="nucleotide sequence ID" value="NZ_QWGB01000005.1"/>
</dbReference>
<proteinExistence type="predicted"/>
<accession>A0A399QZ24</accession>
<keyword evidence="4" id="KW-1185">Reference proteome</keyword>
<evidence type="ECO:0000313" key="4">
    <source>
        <dbReference type="Proteomes" id="UP000265431"/>
    </source>
</evidence>
<evidence type="ECO:0000313" key="3">
    <source>
        <dbReference type="EMBL" id="RIJ23993.1"/>
    </source>
</evidence>
<evidence type="ECO:0000259" key="2">
    <source>
        <dbReference type="Pfam" id="PF20789"/>
    </source>
</evidence>
<dbReference type="OrthoDB" id="7059210at2"/>
<dbReference type="InterPro" id="IPR029069">
    <property type="entry name" value="HotDog_dom_sf"/>
</dbReference>
<dbReference type="EMBL" id="QWGB01000005">
    <property type="protein sequence ID" value="RIJ23993.1"/>
    <property type="molecule type" value="Genomic_DNA"/>
</dbReference>
<dbReference type="Gene3D" id="2.40.160.210">
    <property type="entry name" value="Acyl-CoA thioesterase, double hotdog domain"/>
    <property type="match status" value="1"/>
</dbReference>
<dbReference type="Proteomes" id="UP000265431">
    <property type="component" value="Unassembled WGS sequence"/>
</dbReference>
<dbReference type="SUPFAM" id="SSF54637">
    <property type="entry name" value="Thioesterase/thiol ester dehydrase-isomerase"/>
    <property type="match status" value="2"/>
</dbReference>